<evidence type="ECO:0000313" key="1">
    <source>
        <dbReference type="EMBL" id="OUC80323.1"/>
    </source>
</evidence>
<dbReference type="SUPFAM" id="SSF53850">
    <property type="entry name" value="Periplasmic binding protein-like II"/>
    <property type="match status" value="1"/>
</dbReference>
<dbReference type="PANTHER" id="PTHR30024">
    <property type="entry name" value="ALIPHATIC SULFONATES-BINDING PROTEIN-RELATED"/>
    <property type="match status" value="1"/>
</dbReference>
<keyword evidence="2" id="KW-1185">Reference proteome</keyword>
<keyword evidence="1" id="KW-0560">Oxidoreductase</keyword>
<dbReference type="RefSeq" id="WP_086534016.1">
    <property type="nucleotide sequence ID" value="NZ_JBLKRZ010000001.1"/>
</dbReference>
<dbReference type="PANTHER" id="PTHR30024:SF21">
    <property type="entry name" value="ABC TRANSPORTER SUBSTRATE-BINDING PROTEIN"/>
    <property type="match status" value="1"/>
</dbReference>
<dbReference type="EMBL" id="NGFO01000003">
    <property type="protein sequence ID" value="OUC80323.1"/>
    <property type="molecule type" value="Genomic_DNA"/>
</dbReference>
<dbReference type="OrthoDB" id="2634887at2"/>
<proteinExistence type="predicted"/>
<dbReference type="Gene3D" id="3.40.190.10">
    <property type="entry name" value="Periplasmic binding protein-like II"/>
    <property type="match status" value="1"/>
</dbReference>
<organism evidence="1 2">
    <name type="scientific">Gordonia lacunae</name>
    <dbReference type="NCBI Taxonomy" id="417102"/>
    <lineage>
        <taxon>Bacteria</taxon>
        <taxon>Bacillati</taxon>
        <taxon>Actinomycetota</taxon>
        <taxon>Actinomycetes</taxon>
        <taxon>Mycobacteriales</taxon>
        <taxon>Gordoniaceae</taxon>
        <taxon>Gordonia</taxon>
    </lineage>
</organism>
<protein>
    <submittedName>
        <fullName evidence="1">Monooxygenase</fullName>
    </submittedName>
</protein>
<keyword evidence="1" id="KW-0503">Monooxygenase</keyword>
<evidence type="ECO:0000313" key="2">
    <source>
        <dbReference type="Proteomes" id="UP000194632"/>
    </source>
</evidence>
<accession>A0A243QF10</accession>
<dbReference type="AlphaFoldDB" id="A0A243QF10"/>
<dbReference type="Gene3D" id="3.40.190.270">
    <property type="match status" value="1"/>
</dbReference>
<gene>
    <name evidence="1" type="ORF">CA982_03775</name>
</gene>
<comment type="caution">
    <text evidence="1">The sequence shown here is derived from an EMBL/GenBank/DDBJ whole genome shotgun (WGS) entry which is preliminary data.</text>
</comment>
<name>A0A243QF10_9ACTN</name>
<dbReference type="GO" id="GO:0004497">
    <property type="term" value="F:monooxygenase activity"/>
    <property type="evidence" value="ECO:0007669"/>
    <property type="project" value="UniProtKB-KW"/>
</dbReference>
<dbReference type="Proteomes" id="UP000194632">
    <property type="component" value="Unassembled WGS sequence"/>
</dbReference>
<reference evidence="1 2" key="1">
    <citation type="submission" date="2017-05" db="EMBL/GenBank/DDBJ databases">
        <title>Biotechnological potential of actinobacteria isolated from South African environments.</title>
        <authorList>
            <person name="Le Roes-Hill M."/>
            <person name="Prins A."/>
            <person name="Durrell K.A."/>
        </authorList>
    </citation>
    <scope>NUCLEOTIDE SEQUENCE [LARGE SCALE GENOMIC DNA]</scope>
    <source>
        <strain evidence="1">BS2</strain>
    </source>
</reference>
<dbReference type="STRING" id="417102.CA982_03775"/>
<sequence length="366" mass="38907">MTIDSATSLHTPVTPANSPGADTVWYTRCPVPTASGLANSLGWLGEPASAAGLEFSILQDAGAELAPRHFDHQLSGLIREGGNVPAIVARASGSPTRLIGLTWIDESQSILVGPDSDIDDAAGLRGRRVGIPAWAVDQARSFPRAMSLHGFASALALAGLSFGDVIVVETAGNWEPRVRTEEAARLRSVPSGFPELLNGDVDAIYVKGARAAEAAVEHGLRVLVDLDSTESRRSRVNNGTPRPITVHESLLQDHPEVVVGFLAASLRAADWAAGNLNTVREVLARETFSGPDGVVAAYGDDFHTSLHPSLSEERLDLLGIQKRFLYTYGFLPADFDIESWVDVEPLRRARAQVGAATPISDIVGEA</sequence>